<dbReference type="Proteomes" id="UP000649617">
    <property type="component" value="Unassembled WGS sequence"/>
</dbReference>
<keyword evidence="3" id="KW-1185">Reference proteome</keyword>
<dbReference type="EMBL" id="CAJNIZ010013064">
    <property type="protein sequence ID" value="CAE7342662.1"/>
    <property type="molecule type" value="Genomic_DNA"/>
</dbReference>
<comment type="caution">
    <text evidence="2">The sequence shown here is derived from an EMBL/GenBank/DDBJ whole genome shotgun (WGS) entry which is preliminary data.</text>
</comment>
<organism evidence="2 3">
    <name type="scientific">Symbiodinium pilosum</name>
    <name type="common">Dinoflagellate</name>
    <dbReference type="NCBI Taxonomy" id="2952"/>
    <lineage>
        <taxon>Eukaryota</taxon>
        <taxon>Sar</taxon>
        <taxon>Alveolata</taxon>
        <taxon>Dinophyceae</taxon>
        <taxon>Suessiales</taxon>
        <taxon>Symbiodiniaceae</taxon>
        <taxon>Symbiodinium</taxon>
    </lineage>
</organism>
<evidence type="ECO:0000256" key="1">
    <source>
        <dbReference type="SAM" id="Phobius"/>
    </source>
</evidence>
<feature type="transmembrane region" description="Helical" evidence="1">
    <location>
        <begin position="31"/>
        <end position="55"/>
    </location>
</feature>
<reference evidence="2" key="1">
    <citation type="submission" date="2021-02" db="EMBL/GenBank/DDBJ databases">
        <authorList>
            <person name="Dougan E. K."/>
            <person name="Rhodes N."/>
            <person name="Thang M."/>
            <person name="Chan C."/>
        </authorList>
    </citation>
    <scope>NUCLEOTIDE SEQUENCE</scope>
</reference>
<name>A0A812PPA2_SYMPI</name>
<keyword evidence="1" id="KW-0472">Membrane</keyword>
<sequence length="73" mass="7723">MDVDVEEAESLLGGDLKRAGAAIRRGFVQKVYGILTAQLALTVLIAAEIVLLAAASGDVASWIMSHEWLLVVS</sequence>
<keyword evidence="1" id="KW-0812">Transmembrane</keyword>
<accession>A0A812PPA2</accession>
<dbReference type="AlphaFoldDB" id="A0A812PPA2"/>
<feature type="non-terminal residue" evidence="2">
    <location>
        <position position="73"/>
    </location>
</feature>
<keyword evidence="1" id="KW-1133">Transmembrane helix</keyword>
<protein>
    <submittedName>
        <fullName evidence="2">Faim2 protein</fullName>
    </submittedName>
</protein>
<gene>
    <name evidence="2" type="primary">Faim2</name>
    <name evidence="2" type="ORF">SPIL2461_LOCUS8100</name>
</gene>
<evidence type="ECO:0000313" key="3">
    <source>
        <dbReference type="Proteomes" id="UP000649617"/>
    </source>
</evidence>
<evidence type="ECO:0000313" key="2">
    <source>
        <dbReference type="EMBL" id="CAE7342662.1"/>
    </source>
</evidence>
<proteinExistence type="predicted"/>